<feature type="compositionally biased region" description="Basic and acidic residues" evidence="9">
    <location>
        <begin position="338"/>
        <end position="350"/>
    </location>
</feature>
<comment type="subunit">
    <text evidence="3 8">Associated with the spliceosome.</text>
</comment>
<keyword evidence="8" id="KW-0508">mRNA splicing</keyword>
<dbReference type="STRING" id="1051890.A0A3N4LFN6"/>
<dbReference type="InterPro" id="IPR039971">
    <property type="entry name" value="CWC24-like"/>
</dbReference>
<feature type="compositionally biased region" description="Low complexity" evidence="9">
    <location>
        <begin position="1"/>
        <end position="15"/>
    </location>
</feature>
<dbReference type="Pfam" id="PF00642">
    <property type="entry name" value="zf-CCCH"/>
    <property type="match status" value="1"/>
</dbReference>
<dbReference type="InterPro" id="IPR000571">
    <property type="entry name" value="Znf_CCCH"/>
</dbReference>
<dbReference type="InterPro" id="IPR013083">
    <property type="entry name" value="Znf_RING/FYVE/PHD"/>
</dbReference>
<dbReference type="GO" id="GO:0003677">
    <property type="term" value="F:DNA binding"/>
    <property type="evidence" value="ECO:0007669"/>
    <property type="project" value="UniProtKB-UniRule"/>
</dbReference>
<dbReference type="SMART" id="SM00184">
    <property type="entry name" value="RING"/>
    <property type="match status" value="1"/>
</dbReference>
<keyword evidence="8" id="KW-0238">DNA-binding</keyword>
<comment type="similarity">
    <text evidence="2 8">Belongs to the CWC24 family.</text>
</comment>
<dbReference type="OrthoDB" id="25761at2759"/>
<dbReference type="GO" id="GO:0006397">
    <property type="term" value="P:mRNA processing"/>
    <property type="evidence" value="ECO:0007669"/>
    <property type="project" value="UniProtKB-KW"/>
</dbReference>
<evidence type="ECO:0000259" key="10">
    <source>
        <dbReference type="PROSITE" id="PS50089"/>
    </source>
</evidence>
<feature type="region of interest" description="Disordered" evidence="9">
    <location>
        <begin position="338"/>
        <end position="360"/>
    </location>
</feature>
<feature type="compositionally biased region" description="Polar residues" evidence="9">
    <location>
        <begin position="70"/>
        <end position="80"/>
    </location>
</feature>
<dbReference type="Gene3D" id="3.30.40.10">
    <property type="entry name" value="Zinc/RING finger domain, C3HC4 (zinc finger)"/>
    <property type="match status" value="1"/>
</dbReference>
<evidence type="ECO:0000256" key="2">
    <source>
        <dbReference type="ARBA" id="ARBA00009161"/>
    </source>
</evidence>
<dbReference type="Gene3D" id="4.10.1000.10">
    <property type="entry name" value="Zinc finger, CCCH-type"/>
    <property type="match status" value="1"/>
</dbReference>
<evidence type="ECO:0000256" key="6">
    <source>
        <dbReference type="ARBA" id="ARBA00022833"/>
    </source>
</evidence>
<sequence>MSPLPTDTPTSDSTPHAAPAVPFFRRNNKSKSSIRKRPATPPPAPASDDSDSDSDSNDDRAHRRVKRQKQSGISDASTVITGRGGRGADDEIVPSGFSVKSKAIISTNDATASTSYHNENESEYLARKNQKSPSPAAAADLSNTGTYKGASSYSSFIKRSEDAPKKPTGPLKAPTNIRTITVTDFAPDVCKDYKQTGFCGFGDSCKFLHAREDYAQGWQLDRDWEIKKKNPNAKTHYKTLDNAANPLRPKQGQIEGDGDEVDKELEKIPFACVICKKEYKNPIVTKCGHYFCEACAIQRYRKKNPSCAICGGRTDGVFNTAKGLQKKLDEKKRRIEVKEKEEAERKRLEEEAGPLIQGGW</sequence>
<protein>
    <recommendedName>
        <fullName evidence="8">Pre-mRNA-splicing factor CWC24</fullName>
    </recommendedName>
</protein>
<dbReference type="SUPFAM" id="SSF57850">
    <property type="entry name" value="RING/U-box"/>
    <property type="match status" value="1"/>
</dbReference>
<dbReference type="GO" id="GO:0008270">
    <property type="term" value="F:zinc ion binding"/>
    <property type="evidence" value="ECO:0007669"/>
    <property type="project" value="UniProtKB-KW"/>
</dbReference>
<dbReference type="InterPro" id="IPR036855">
    <property type="entry name" value="Znf_CCCH_sf"/>
</dbReference>
<dbReference type="Proteomes" id="UP000267821">
    <property type="component" value="Unassembled WGS sequence"/>
</dbReference>
<evidence type="ECO:0000256" key="5">
    <source>
        <dbReference type="ARBA" id="ARBA00022771"/>
    </source>
</evidence>
<feature type="region of interest" description="Disordered" evidence="9">
    <location>
        <begin position="126"/>
        <end position="148"/>
    </location>
</feature>
<evidence type="ECO:0000256" key="4">
    <source>
        <dbReference type="ARBA" id="ARBA00022723"/>
    </source>
</evidence>
<dbReference type="GO" id="GO:0005684">
    <property type="term" value="C:U2-type spliceosomal complex"/>
    <property type="evidence" value="ECO:0007669"/>
    <property type="project" value="TreeGrafter"/>
</dbReference>
<dbReference type="InterPro" id="IPR017907">
    <property type="entry name" value="Znf_RING_CS"/>
</dbReference>
<dbReference type="PANTHER" id="PTHR12930">
    <property type="entry name" value="ZINC FINGER PROTEIN 183"/>
    <property type="match status" value="1"/>
</dbReference>
<evidence type="ECO:0000256" key="3">
    <source>
        <dbReference type="ARBA" id="ARBA00011524"/>
    </source>
</evidence>
<dbReference type="EMBL" id="ML121575">
    <property type="protein sequence ID" value="RPB20252.1"/>
    <property type="molecule type" value="Genomic_DNA"/>
</dbReference>
<evidence type="ECO:0000256" key="1">
    <source>
        <dbReference type="ARBA" id="ARBA00003777"/>
    </source>
</evidence>
<evidence type="ECO:0000313" key="12">
    <source>
        <dbReference type="EMBL" id="RPB20252.1"/>
    </source>
</evidence>
<organism evidence="12 13">
    <name type="scientific">Terfezia boudieri ATCC MYA-4762</name>
    <dbReference type="NCBI Taxonomy" id="1051890"/>
    <lineage>
        <taxon>Eukaryota</taxon>
        <taxon>Fungi</taxon>
        <taxon>Dikarya</taxon>
        <taxon>Ascomycota</taxon>
        <taxon>Pezizomycotina</taxon>
        <taxon>Pezizomycetes</taxon>
        <taxon>Pezizales</taxon>
        <taxon>Pezizaceae</taxon>
        <taxon>Terfezia</taxon>
    </lineage>
</organism>
<dbReference type="CDD" id="cd16539">
    <property type="entry name" value="RING-HC_RNF113A_B"/>
    <property type="match status" value="1"/>
</dbReference>
<proteinExistence type="inferred from homology"/>
<feature type="zinc finger region" description="C3H1-type" evidence="7">
    <location>
        <begin position="184"/>
        <end position="212"/>
    </location>
</feature>
<gene>
    <name evidence="12" type="ORF">L211DRAFT_841934</name>
</gene>
<dbReference type="AlphaFoldDB" id="A0A3N4LFN6"/>
<dbReference type="InParanoid" id="A0A3N4LFN6"/>
<comment type="function">
    <text evidence="1 8">Involved in pre-mRNA splicing.</text>
</comment>
<feature type="compositionally biased region" description="Basic residues" evidence="9">
    <location>
        <begin position="26"/>
        <end position="38"/>
    </location>
</feature>
<dbReference type="PROSITE" id="PS00518">
    <property type="entry name" value="ZF_RING_1"/>
    <property type="match status" value="1"/>
</dbReference>
<dbReference type="SUPFAM" id="SSF90229">
    <property type="entry name" value="CCCH zinc finger"/>
    <property type="match status" value="1"/>
</dbReference>
<dbReference type="PROSITE" id="PS50089">
    <property type="entry name" value="ZF_RING_2"/>
    <property type="match status" value="1"/>
</dbReference>
<keyword evidence="8" id="KW-0539">Nucleus</keyword>
<feature type="domain" description="RING-type" evidence="10">
    <location>
        <begin position="272"/>
        <end position="310"/>
    </location>
</feature>
<feature type="domain" description="C3H1-type" evidence="11">
    <location>
        <begin position="184"/>
        <end position="212"/>
    </location>
</feature>
<comment type="subcellular location">
    <subcellularLocation>
        <location evidence="8">Nucleus</location>
    </subcellularLocation>
</comment>
<dbReference type="FunFam" id="3.30.40.10:FF:000045">
    <property type="entry name" value="RING finger protein 113A"/>
    <property type="match status" value="1"/>
</dbReference>
<dbReference type="GO" id="GO:0034247">
    <property type="term" value="P:snoRNA splicing"/>
    <property type="evidence" value="ECO:0007669"/>
    <property type="project" value="TreeGrafter"/>
</dbReference>
<accession>A0A3N4LFN6</accession>
<feature type="region of interest" description="Disordered" evidence="9">
    <location>
        <begin position="1"/>
        <end position="93"/>
    </location>
</feature>
<dbReference type="InterPro" id="IPR001841">
    <property type="entry name" value="Znf_RING"/>
</dbReference>
<evidence type="ECO:0000259" key="11">
    <source>
        <dbReference type="PROSITE" id="PS50103"/>
    </source>
</evidence>
<evidence type="ECO:0000256" key="7">
    <source>
        <dbReference type="PROSITE-ProRule" id="PRU00723"/>
    </source>
</evidence>
<keyword evidence="8" id="KW-0507">mRNA processing</keyword>
<evidence type="ECO:0000256" key="8">
    <source>
        <dbReference type="RuleBase" id="RU367110"/>
    </source>
</evidence>
<keyword evidence="5 7" id="KW-0863">Zinc-finger</keyword>
<name>A0A3N4LFN6_9PEZI</name>
<reference evidence="12 13" key="1">
    <citation type="journal article" date="2018" name="Nat. Ecol. Evol.">
        <title>Pezizomycetes genomes reveal the molecular basis of ectomycorrhizal truffle lifestyle.</title>
        <authorList>
            <person name="Murat C."/>
            <person name="Payen T."/>
            <person name="Noel B."/>
            <person name="Kuo A."/>
            <person name="Morin E."/>
            <person name="Chen J."/>
            <person name="Kohler A."/>
            <person name="Krizsan K."/>
            <person name="Balestrini R."/>
            <person name="Da Silva C."/>
            <person name="Montanini B."/>
            <person name="Hainaut M."/>
            <person name="Levati E."/>
            <person name="Barry K.W."/>
            <person name="Belfiori B."/>
            <person name="Cichocki N."/>
            <person name="Clum A."/>
            <person name="Dockter R.B."/>
            <person name="Fauchery L."/>
            <person name="Guy J."/>
            <person name="Iotti M."/>
            <person name="Le Tacon F."/>
            <person name="Lindquist E.A."/>
            <person name="Lipzen A."/>
            <person name="Malagnac F."/>
            <person name="Mello A."/>
            <person name="Molinier V."/>
            <person name="Miyauchi S."/>
            <person name="Poulain J."/>
            <person name="Riccioni C."/>
            <person name="Rubini A."/>
            <person name="Sitrit Y."/>
            <person name="Splivallo R."/>
            <person name="Traeger S."/>
            <person name="Wang M."/>
            <person name="Zifcakova L."/>
            <person name="Wipf D."/>
            <person name="Zambonelli A."/>
            <person name="Paolocci F."/>
            <person name="Nowrousian M."/>
            <person name="Ottonello S."/>
            <person name="Baldrian P."/>
            <person name="Spatafora J.W."/>
            <person name="Henrissat B."/>
            <person name="Nagy L.G."/>
            <person name="Aury J.M."/>
            <person name="Wincker P."/>
            <person name="Grigoriev I.V."/>
            <person name="Bonfante P."/>
            <person name="Martin F.M."/>
        </authorList>
    </citation>
    <scope>NUCLEOTIDE SEQUENCE [LARGE SCALE GENOMIC DNA]</scope>
    <source>
        <strain evidence="12 13">ATCC MYA-4762</strain>
    </source>
</reference>
<evidence type="ECO:0000256" key="9">
    <source>
        <dbReference type="SAM" id="MobiDB-lite"/>
    </source>
</evidence>
<dbReference type="SMART" id="SM00356">
    <property type="entry name" value="ZnF_C3H1"/>
    <property type="match status" value="1"/>
</dbReference>
<dbReference type="Pfam" id="PF13920">
    <property type="entry name" value="zf-C3HC4_3"/>
    <property type="match status" value="1"/>
</dbReference>
<keyword evidence="13" id="KW-1185">Reference proteome</keyword>
<evidence type="ECO:0000313" key="13">
    <source>
        <dbReference type="Proteomes" id="UP000267821"/>
    </source>
</evidence>
<keyword evidence="4 7" id="KW-0479">Metal-binding</keyword>
<dbReference type="PROSITE" id="PS50103">
    <property type="entry name" value="ZF_C3H1"/>
    <property type="match status" value="1"/>
</dbReference>
<dbReference type="PANTHER" id="PTHR12930:SF0">
    <property type="entry name" value="RING FINGER PROTEIN 113B"/>
    <property type="match status" value="1"/>
</dbReference>
<keyword evidence="6 7" id="KW-0862">Zinc</keyword>
<keyword evidence="8" id="KW-0747">Spliceosome</keyword>